<dbReference type="OrthoDB" id="9997422at2759"/>
<name>A0A178ZHL8_9EURO</name>
<comment type="caution">
    <text evidence="3">The sequence shown here is derived from an EMBL/GenBank/DDBJ whole genome shotgun (WGS) entry which is preliminary data.</text>
</comment>
<protein>
    <recommendedName>
        <fullName evidence="2">PLD phosphodiesterase domain-containing protein</fullName>
    </recommendedName>
</protein>
<dbReference type="SMART" id="SM00155">
    <property type="entry name" value="PLDc"/>
    <property type="match status" value="2"/>
</dbReference>
<dbReference type="RefSeq" id="XP_018692671.1">
    <property type="nucleotide sequence ID" value="XM_018838111.1"/>
</dbReference>
<gene>
    <name evidence="3" type="ORF">AYL99_06602</name>
</gene>
<dbReference type="SUPFAM" id="SSF56024">
    <property type="entry name" value="Phospholipase D/nuclease"/>
    <property type="match status" value="2"/>
</dbReference>
<evidence type="ECO:0000313" key="3">
    <source>
        <dbReference type="EMBL" id="OAP59304.1"/>
    </source>
</evidence>
<dbReference type="Pfam" id="PF13091">
    <property type="entry name" value="PLDc_2"/>
    <property type="match status" value="1"/>
</dbReference>
<dbReference type="PROSITE" id="PS50035">
    <property type="entry name" value="PLD"/>
    <property type="match status" value="2"/>
</dbReference>
<dbReference type="Proteomes" id="UP000078343">
    <property type="component" value="Unassembled WGS sequence"/>
</dbReference>
<organism evidence="3 4">
    <name type="scientific">Fonsecaea erecta</name>
    <dbReference type="NCBI Taxonomy" id="1367422"/>
    <lineage>
        <taxon>Eukaryota</taxon>
        <taxon>Fungi</taxon>
        <taxon>Dikarya</taxon>
        <taxon>Ascomycota</taxon>
        <taxon>Pezizomycotina</taxon>
        <taxon>Eurotiomycetes</taxon>
        <taxon>Chaetothyriomycetidae</taxon>
        <taxon>Chaetothyriales</taxon>
        <taxon>Herpotrichiellaceae</taxon>
        <taxon>Fonsecaea</taxon>
    </lineage>
</organism>
<dbReference type="STRING" id="1367422.A0A178ZHL8"/>
<dbReference type="GO" id="GO:0030572">
    <property type="term" value="F:phosphatidyltransferase activity"/>
    <property type="evidence" value="ECO:0007669"/>
    <property type="project" value="UniProtKB-ARBA"/>
</dbReference>
<dbReference type="CDD" id="cd00138">
    <property type="entry name" value="PLDc_SF"/>
    <property type="match status" value="1"/>
</dbReference>
<reference evidence="3 4" key="1">
    <citation type="submission" date="2016-04" db="EMBL/GenBank/DDBJ databases">
        <title>Draft genome of Fonsecaea erecta CBS 125763.</title>
        <authorList>
            <person name="Weiss V.A."/>
            <person name="Vicente V.A."/>
            <person name="Raittz R.T."/>
            <person name="Moreno L.F."/>
            <person name="De Souza E.M."/>
            <person name="Pedrosa F.O."/>
            <person name="Steffens M.B."/>
            <person name="Faoro H."/>
            <person name="Tadra-Sfeir M.Z."/>
            <person name="Najafzadeh M.J."/>
            <person name="Felipe M.S."/>
            <person name="Teixeira M."/>
            <person name="Sun J."/>
            <person name="Xi L."/>
            <person name="Gomes R."/>
            <person name="De Azevedo C.M."/>
            <person name="Salgado C.G."/>
            <person name="Da Silva M.B."/>
            <person name="Nascimento M.F."/>
            <person name="Queiroz-Telles F."/>
            <person name="Attili D.S."/>
            <person name="Gorbushina A."/>
        </authorList>
    </citation>
    <scope>NUCLEOTIDE SEQUENCE [LARGE SCALE GENOMIC DNA]</scope>
    <source>
        <strain evidence="3 4">CBS 125763</strain>
    </source>
</reference>
<feature type="domain" description="PLD phosphodiesterase" evidence="2">
    <location>
        <begin position="171"/>
        <end position="198"/>
    </location>
</feature>
<dbReference type="PANTHER" id="PTHR21248:SF11">
    <property type="entry name" value="PLD PHOSPHODIESTERASE DOMAIN-CONTAINING PROTEIN"/>
    <property type="match status" value="1"/>
</dbReference>
<evidence type="ECO:0000256" key="1">
    <source>
        <dbReference type="SAM" id="MobiDB-lite"/>
    </source>
</evidence>
<feature type="domain" description="PLD phosphodiesterase" evidence="2">
    <location>
        <begin position="428"/>
        <end position="455"/>
    </location>
</feature>
<feature type="region of interest" description="Disordered" evidence="1">
    <location>
        <begin position="227"/>
        <end position="252"/>
    </location>
</feature>
<feature type="region of interest" description="Disordered" evidence="1">
    <location>
        <begin position="393"/>
        <end position="427"/>
    </location>
</feature>
<dbReference type="InterPro" id="IPR025202">
    <property type="entry name" value="PLD-like_dom"/>
</dbReference>
<evidence type="ECO:0000313" key="4">
    <source>
        <dbReference type="Proteomes" id="UP000078343"/>
    </source>
</evidence>
<dbReference type="PANTHER" id="PTHR21248">
    <property type="entry name" value="CARDIOLIPIN SYNTHASE"/>
    <property type="match status" value="1"/>
</dbReference>
<accession>A0A178ZHL8</accession>
<dbReference type="EMBL" id="LVYI01000005">
    <property type="protein sequence ID" value="OAP59304.1"/>
    <property type="molecule type" value="Genomic_DNA"/>
</dbReference>
<feature type="compositionally biased region" description="Low complexity" evidence="1">
    <location>
        <begin position="236"/>
        <end position="252"/>
    </location>
</feature>
<dbReference type="AlphaFoldDB" id="A0A178ZHL8"/>
<evidence type="ECO:0000259" key="2">
    <source>
        <dbReference type="PROSITE" id="PS50035"/>
    </source>
</evidence>
<dbReference type="GO" id="GO:0032049">
    <property type="term" value="P:cardiolipin biosynthetic process"/>
    <property type="evidence" value="ECO:0007669"/>
    <property type="project" value="UniProtKB-ARBA"/>
</dbReference>
<sequence length="493" mass="54443">MEAEEPLMVQYRRQQQMTAPPLSRFDPVYIDQVSQGRRTRSTPRLHSLTTGTGASIYRSTIIPAIRAAQSEVVLVTCFWAASTTRTQLCEALKDLSRRALASSSSAAATRPPTKISVQICFSSSSLARNMLLPTPTDGQVYGPASWGKLGLPEPEEVRGLDLRVVRKFFWPWGIIHSKYVIVDRKLAIFPSCNVSWERWFEVALSFTGPVVDHLRLFHADFWEDGRPPAPSPAPSRSPGGPSLAAVNAAQATTTTTTITAPTTLLPSPHTPAKLPNHLQPRILLGRLLPCFLDAATIPFPPTPLLQATHHLLATAQSSIAILTPNMTEPTVLESLLEALERGVRVCIWTNRALMTVEQIVTAGTTTPSCIQKLRERALQLGRAALLETFFFDDDDDENSPDDGPGFLQRGRRGLPENADDEERNQESIPVKLHAKVTIVDDERILLGSGNMDAASWRTSQELGVLVESREVVDGFKRLWAEDTTIPPITRRRE</sequence>
<keyword evidence="4" id="KW-1185">Reference proteome</keyword>
<dbReference type="Gene3D" id="3.30.870.10">
    <property type="entry name" value="Endonuclease Chain A"/>
    <property type="match status" value="2"/>
</dbReference>
<proteinExistence type="predicted"/>
<dbReference type="GeneID" id="30010770"/>
<dbReference type="InterPro" id="IPR001736">
    <property type="entry name" value="PLipase_D/transphosphatidylase"/>
</dbReference>